<name>A0ACC0A875_CATRO</name>
<reference evidence="2" key="1">
    <citation type="journal article" date="2023" name="Nat. Plants">
        <title>Single-cell RNA sequencing provides a high-resolution roadmap for understanding the multicellular compartmentation of specialized metabolism.</title>
        <authorList>
            <person name="Sun S."/>
            <person name="Shen X."/>
            <person name="Li Y."/>
            <person name="Li Y."/>
            <person name="Wang S."/>
            <person name="Li R."/>
            <person name="Zhang H."/>
            <person name="Shen G."/>
            <person name="Guo B."/>
            <person name="Wei J."/>
            <person name="Xu J."/>
            <person name="St-Pierre B."/>
            <person name="Chen S."/>
            <person name="Sun C."/>
        </authorList>
    </citation>
    <scope>NUCLEOTIDE SEQUENCE [LARGE SCALE GENOMIC DNA]</scope>
</reference>
<evidence type="ECO:0000313" key="1">
    <source>
        <dbReference type="EMBL" id="KAI5656824.1"/>
    </source>
</evidence>
<gene>
    <name evidence="1" type="ORF">M9H77_25617</name>
</gene>
<comment type="caution">
    <text evidence="1">The sequence shown here is derived from an EMBL/GenBank/DDBJ whole genome shotgun (WGS) entry which is preliminary data.</text>
</comment>
<proteinExistence type="predicted"/>
<sequence length="273" mass="30345">MDDARFENPRAISGGSSGFANSNKAMPSEGASKSVSTSILDRFRALVKEREDEFRVSDDDVVSLSSDDMVRIYELVLSELTFNSKPVITDLTIIAGDMREHGQGIADVICARILEVPVEQKLPSLYLLDSIVKNIGREYVTYFAAHLPEVFCEAYRQVHSNMHPAMRHLFGTWSTVFPSSVLRKIEARLRSSPPLNDQSSSVASLRSSESARPTHGIHVNPKYLEARRQISHTTSDALLRCSCEASQVSFCLVTGAVIESQQESELRVIFVLH</sequence>
<evidence type="ECO:0000313" key="2">
    <source>
        <dbReference type="Proteomes" id="UP001060085"/>
    </source>
</evidence>
<accession>A0ACC0A875</accession>
<dbReference type="Proteomes" id="UP001060085">
    <property type="component" value="Linkage Group LG06"/>
</dbReference>
<keyword evidence="2" id="KW-1185">Reference proteome</keyword>
<protein>
    <submittedName>
        <fullName evidence="1">Uncharacterized protein</fullName>
    </submittedName>
</protein>
<organism evidence="1 2">
    <name type="scientific">Catharanthus roseus</name>
    <name type="common">Madagascar periwinkle</name>
    <name type="synonym">Vinca rosea</name>
    <dbReference type="NCBI Taxonomy" id="4058"/>
    <lineage>
        <taxon>Eukaryota</taxon>
        <taxon>Viridiplantae</taxon>
        <taxon>Streptophyta</taxon>
        <taxon>Embryophyta</taxon>
        <taxon>Tracheophyta</taxon>
        <taxon>Spermatophyta</taxon>
        <taxon>Magnoliopsida</taxon>
        <taxon>eudicotyledons</taxon>
        <taxon>Gunneridae</taxon>
        <taxon>Pentapetalae</taxon>
        <taxon>asterids</taxon>
        <taxon>lamiids</taxon>
        <taxon>Gentianales</taxon>
        <taxon>Apocynaceae</taxon>
        <taxon>Rauvolfioideae</taxon>
        <taxon>Vinceae</taxon>
        <taxon>Catharanthinae</taxon>
        <taxon>Catharanthus</taxon>
    </lineage>
</organism>
<dbReference type="EMBL" id="CM044706">
    <property type="protein sequence ID" value="KAI5656824.1"/>
    <property type="molecule type" value="Genomic_DNA"/>
</dbReference>